<dbReference type="Proteomes" id="UP000037151">
    <property type="component" value="Unassembled WGS sequence"/>
</dbReference>
<dbReference type="OrthoDB" id="4255650at2"/>
<dbReference type="PATRIC" id="fig|42234.21.peg.4980"/>
<reference evidence="2" key="1">
    <citation type="submission" date="2014-07" db="EMBL/GenBank/DDBJ databases">
        <title>Genome sequencing of plant-pathogenic Streptomyces species.</title>
        <authorList>
            <person name="Harrison J."/>
            <person name="Sapp M."/>
            <person name="Thwaites R."/>
            <person name="Studholme D.J."/>
        </authorList>
    </citation>
    <scope>NUCLEOTIDE SEQUENCE [LARGE SCALE GENOMIC DNA]</scope>
    <source>
        <strain evidence="2">NCPPB 4445</strain>
    </source>
</reference>
<dbReference type="EMBL" id="JPPY01000139">
    <property type="protein sequence ID" value="KND32111.1"/>
    <property type="molecule type" value="Genomic_DNA"/>
</dbReference>
<evidence type="ECO:0000313" key="1">
    <source>
        <dbReference type="EMBL" id="KND32111.1"/>
    </source>
</evidence>
<dbReference type="AlphaFoldDB" id="A0A0L0K2S6"/>
<name>A0A0L0K2S6_9ACTN</name>
<protein>
    <submittedName>
        <fullName evidence="1">Uncharacterized protein</fullName>
    </submittedName>
</protein>
<gene>
    <name evidence="1" type="ORF">IQ63_24070</name>
</gene>
<evidence type="ECO:0000313" key="2">
    <source>
        <dbReference type="Proteomes" id="UP000037151"/>
    </source>
</evidence>
<sequence>MVTAEHIGKPVTDGVRTGILQAVYEDVNVNQLPPYRKPELVAWVRPEGGGIEWDARLSALDLA</sequence>
<comment type="caution">
    <text evidence="1">The sequence shown here is derived from an EMBL/GenBank/DDBJ whole genome shotgun (WGS) entry which is preliminary data.</text>
</comment>
<dbReference type="RefSeq" id="WP_050372489.1">
    <property type="nucleotide sequence ID" value="NZ_KQ257823.1"/>
</dbReference>
<accession>A0A0L0K2S6</accession>
<proteinExistence type="predicted"/>
<organism evidence="1 2">
    <name type="scientific">Streptomyces acidiscabies</name>
    <dbReference type="NCBI Taxonomy" id="42234"/>
    <lineage>
        <taxon>Bacteria</taxon>
        <taxon>Bacillati</taxon>
        <taxon>Actinomycetota</taxon>
        <taxon>Actinomycetes</taxon>
        <taxon>Kitasatosporales</taxon>
        <taxon>Streptomycetaceae</taxon>
        <taxon>Streptomyces</taxon>
    </lineage>
</organism>